<dbReference type="RefSeq" id="WP_157744921.1">
    <property type="nucleotide sequence ID" value="NZ_LT607753.1"/>
</dbReference>
<evidence type="ECO:0000313" key="1">
    <source>
        <dbReference type="EMBL" id="SCG39915.1"/>
    </source>
</evidence>
<organism evidence="1 2">
    <name type="scientific">Micromonospora coxensis</name>
    <dbReference type="NCBI Taxonomy" id="356852"/>
    <lineage>
        <taxon>Bacteria</taxon>
        <taxon>Bacillati</taxon>
        <taxon>Actinomycetota</taxon>
        <taxon>Actinomycetes</taxon>
        <taxon>Micromonosporales</taxon>
        <taxon>Micromonosporaceae</taxon>
        <taxon>Micromonospora</taxon>
    </lineage>
</organism>
<name>A0A1C5H1I7_9ACTN</name>
<sequence length="176" mass="19539">MKTHVPVPVTVLGASLALLIVVGCVAAAIRYVGDDTDETSACRESVQAGEAKVRTERWDPPEELPGVGDYPEIRWQVRAMGDPCTRAPGPTEWAYQGVVTLRPQDARRLAQRYGFAAHLPPSPGPADAWPALVPFLPAQPRWLHSTVYDEASPSTRWRVAFLDVERRTLFFVLRDH</sequence>
<evidence type="ECO:0000313" key="2">
    <source>
        <dbReference type="Proteomes" id="UP000198215"/>
    </source>
</evidence>
<dbReference type="PROSITE" id="PS51257">
    <property type="entry name" value="PROKAR_LIPOPROTEIN"/>
    <property type="match status" value="1"/>
</dbReference>
<proteinExistence type="predicted"/>
<dbReference type="AlphaFoldDB" id="A0A1C5H1I7"/>
<dbReference type="EMBL" id="LT607753">
    <property type="protein sequence ID" value="SCG39915.1"/>
    <property type="molecule type" value="Genomic_DNA"/>
</dbReference>
<protein>
    <submittedName>
        <fullName evidence="1">Uncharacterized protein</fullName>
    </submittedName>
</protein>
<reference evidence="2" key="1">
    <citation type="submission" date="2016-06" db="EMBL/GenBank/DDBJ databases">
        <authorList>
            <person name="Varghese N."/>
            <person name="Submissions Spin"/>
        </authorList>
    </citation>
    <scope>NUCLEOTIDE SEQUENCE [LARGE SCALE GENOMIC DNA]</scope>
    <source>
        <strain evidence="2">DSM 45161</strain>
    </source>
</reference>
<accession>A0A1C5H1I7</accession>
<dbReference type="Proteomes" id="UP000198215">
    <property type="component" value="Chromosome I"/>
</dbReference>
<gene>
    <name evidence="1" type="ORF">GA0070614_0687</name>
</gene>
<dbReference type="OrthoDB" id="3396272at2"/>
<keyword evidence="2" id="KW-1185">Reference proteome</keyword>